<protein>
    <submittedName>
        <fullName evidence="2">Uncharacterized protein</fullName>
    </submittedName>
</protein>
<dbReference type="RefSeq" id="WP_073538880.1">
    <property type="nucleotide sequence ID" value="NZ_CP018335.1"/>
</dbReference>
<sequence>MSLFDSITPKDLSILANLIALALTEGKSSDENNVLGNFLTAVSSNILNIASQQENLKSSEEKKNQIKDLQNQIKDLKK</sequence>
<dbReference type="AlphaFoldDB" id="A0A1L5F890"/>
<reference evidence="2 3" key="1">
    <citation type="submission" date="2016-12" db="EMBL/GenBank/DDBJ databases">
        <title>Complete genome sequence of Clostridium kluyveri JZZ isolated from the pit mud of a Chinese flavor liquor-making factory.</title>
        <authorList>
            <person name="Wang Y."/>
        </authorList>
    </citation>
    <scope>NUCLEOTIDE SEQUENCE [LARGE SCALE GENOMIC DNA]</scope>
    <source>
        <strain evidence="2 3">JZZ</strain>
    </source>
</reference>
<evidence type="ECO:0000313" key="2">
    <source>
        <dbReference type="EMBL" id="APM39246.1"/>
    </source>
</evidence>
<gene>
    <name evidence="2" type="ORF">BS101_11055</name>
</gene>
<evidence type="ECO:0000256" key="1">
    <source>
        <dbReference type="SAM" id="MobiDB-lite"/>
    </source>
</evidence>
<name>A0A1L5F890_CLOKL</name>
<organism evidence="2 3">
    <name type="scientific">Clostridium kluyveri</name>
    <dbReference type="NCBI Taxonomy" id="1534"/>
    <lineage>
        <taxon>Bacteria</taxon>
        <taxon>Bacillati</taxon>
        <taxon>Bacillota</taxon>
        <taxon>Clostridia</taxon>
        <taxon>Eubacteriales</taxon>
        <taxon>Clostridiaceae</taxon>
        <taxon>Clostridium</taxon>
    </lineage>
</organism>
<dbReference type="EMBL" id="CP018335">
    <property type="protein sequence ID" value="APM39246.1"/>
    <property type="molecule type" value="Genomic_DNA"/>
</dbReference>
<feature type="compositionally biased region" description="Basic and acidic residues" evidence="1">
    <location>
        <begin position="57"/>
        <end position="66"/>
    </location>
</feature>
<evidence type="ECO:0000313" key="3">
    <source>
        <dbReference type="Proteomes" id="UP000184604"/>
    </source>
</evidence>
<accession>A0A1L5F890</accession>
<feature type="compositionally biased region" description="Polar residues" evidence="1">
    <location>
        <begin position="67"/>
        <end position="78"/>
    </location>
</feature>
<feature type="region of interest" description="Disordered" evidence="1">
    <location>
        <begin position="57"/>
        <end position="78"/>
    </location>
</feature>
<dbReference type="OrthoDB" id="1683820at2"/>
<proteinExistence type="predicted"/>
<dbReference type="Proteomes" id="UP000184604">
    <property type="component" value="Chromosome"/>
</dbReference>